<feature type="domain" description="Anti-CBASS protein Acb1-like N-terminal" evidence="2">
    <location>
        <begin position="136"/>
        <end position="441"/>
    </location>
</feature>
<comment type="caution">
    <text evidence="3">The sequence shown here is derived from an EMBL/GenBank/DDBJ whole genome shotgun (WGS) entry which is preliminary data.</text>
</comment>
<feature type="compositionally biased region" description="Basic and acidic residues" evidence="1">
    <location>
        <begin position="454"/>
        <end position="485"/>
    </location>
</feature>
<name>M0MQM9_9EURY</name>
<evidence type="ECO:0000313" key="4">
    <source>
        <dbReference type="Proteomes" id="UP000011669"/>
    </source>
</evidence>
<feature type="region of interest" description="Disordered" evidence="1">
    <location>
        <begin position="437"/>
        <end position="542"/>
    </location>
</feature>
<dbReference type="PATRIC" id="fig|1227455.4.peg.206"/>
<dbReference type="EMBL" id="AOMD01000002">
    <property type="protein sequence ID" value="EMA48007.1"/>
    <property type="molecule type" value="Genomic_DNA"/>
</dbReference>
<dbReference type="InterPro" id="IPR024459">
    <property type="entry name" value="Acb1-like_N"/>
</dbReference>
<evidence type="ECO:0000256" key="1">
    <source>
        <dbReference type="SAM" id="MobiDB-lite"/>
    </source>
</evidence>
<dbReference type="AlphaFoldDB" id="M0MQM9"/>
<evidence type="ECO:0000313" key="3">
    <source>
        <dbReference type="EMBL" id="EMA48007.1"/>
    </source>
</evidence>
<dbReference type="Proteomes" id="UP000011669">
    <property type="component" value="Unassembled WGS sequence"/>
</dbReference>
<feature type="compositionally biased region" description="Acidic residues" evidence="1">
    <location>
        <begin position="1"/>
        <end position="10"/>
    </location>
</feature>
<keyword evidence="4" id="KW-1185">Reference proteome</keyword>
<feature type="compositionally biased region" description="Polar residues" evidence="1">
    <location>
        <begin position="439"/>
        <end position="453"/>
    </location>
</feature>
<accession>M0MQM9</accession>
<sequence length="542" mass="60116">MSSDSDDESEPQVWRGPDLPQARTNAMYGGRSGVLSRSNFDGLLDDARSPKMWDALGYPRENQLTFNTWLTYYLRGGPVSGLLDKFVNDAWQGRPDIVDDEPTEGDDEDDQTDFETAVENLFDNNAPNNPRRTLLREALKPRLMAADLLARLGQYSVIVVGIKDDQSVSEKLDSDDSRDLSDLAYIELYPQNKIDFTVSKDLDDDRYGRPDSYTITDANTETSDVHHTRVIHIASNTLVDPYRSIPFYKNIINRITDMTKIYGASGEGYWRGGYQGIVMKPPEAIKEIGGTTQRVPTEFQDGGDALATQISNYVDRFDRTIRSNGEIETLGADIASPADHMDIQWEAIAAAKDIPQSIIKGNETGERATTEDNADWRSSVAGDRDSYLEARILRPLLDLLIRAGILPEPDGETYTIEWPALSELSEQEEAEIMERKANAINTATGKNPQQDTTTAERRKQIYDWSPERGSEAPDHVEAQDERSPGELDAAINLDAEAEAASEGTASPATAPSGMAGTVRANADEPDGKWRDTSDDTTDDEEE</sequence>
<organism evidence="3 4">
    <name type="scientific">Halococcus saccharolyticus DSM 5350</name>
    <dbReference type="NCBI Taxonomy" id="1227455"/>
    <lineage>
        <taxon>Archaea</taxon>
        <taxon>Methanobacteriati</taxon>
        <taxon>Methanobacteriota</taxon>
        <taxon>Stenosarchaea group</taxon>
        <taxon>Halobacteria</taxon>
        <taxon>Halobacteriales</taxon>
        <taxon>Halococcaceae</taxon>
        <taxon>Halococcus</taxon>
    </lineage>
</organism>
<evidence type="ECO:0000259" key="2">
    <source>
        <dbReference type="Pfam" id="PF06381"/>
    </source>
</evidence>
<feature type="compositionally biased region" description="Basic and acidic residues" evidence="1">
    <location>
        <begin position="521"/>
        <end position="533"/>
    </location>
</feature>
<reference evidence="3 4" key="1">
    <citation type="journal article" date="2014" name="PLoS Genet.">
        <title>Phylogenetically driven sequencing of extremely halophilic archaea reveals strategies for static and dynamic osmo-response.</title>
        <authorList>
            <person name="Becker E.A."/>
            <person name="Seitzer P.M."/>
            <person name="Tritt A."/>
            <person name="Larsen D."/>
            <person name="Krusor M."/>
            <person name="Yao A.I."/>
            <person name="Wu D."/>
            <person name="Madern D."/>
            <person name="Eisen J.A."/>
            <person name="Darling A.E."/>
            <person name="Facciotti M.T."/>
        </authorList>
    </citation>
    <scope>NUCLEOTIDE SEQUENCE [LARGE SCALE GENOMIC DNA]</scope>
    <source>
        <strain evidence="3 4">DSM 5350</strain>
    </source>
</reference>
<gene>
    <name evidence="3" type="ORF">C449_01005</name>
</gene>
<proteinExistence type="predicted"/>
<dbReference type="InParanoid" id="M0MQM9"/>
<feature type="compositionally biased region" description="Low complexity" evidence="1">
    <location>
        <begin position="486"/>
        <end position="512"/>
    </location>
</feature>
<dbReference type="STRING" id="1227455.C449_01005"/>
<dbReference type="Pfam" id="PF06381">
    <property type="entry name" value="Phage_portal_3"/>
    <property type="match status" value="1"/>
</dbReference>
<feature type="region of interest" description="Disordered" evidence="1">
    <location>
        <begin position="1"/>
        <end position="24"/>
    </location>
</feature>
<protein>
    <submittedName>
        <fullName evidence="3">Phage protein</fullName>
    </submittedName>
</protein>
<dbReference type="RefSeq" id="WP_006076007.1">
    <property type="nucleotide sequence ID" value="NZ_AOMD01000002.1"/>
</dbReference>
<dbReference type="OrthoDB" id="271325at2157"/>